<dbReference type="EMBL" id="SEYY01024882">
    <property type="protein sequence ID" value="KAB7493822.1"/>
    <property type="molecule type" value="Genomic_DNA"/>
</dbReference>
<name>A0A5N5SJ14_9CRUS</name>
<dbReference type="PANTHER" id="PTHR10578">
    <property type="entry name" value="S -2-HYDROXY-ACID OXIDASE-RELATED"/>
    <property type="match status" value="1"/>
</dbReference>
<protein>
    <submittedName>
        <fullName evidence="5">Hydroxyacid oxidase 1</fullName>
    </submittedName>
</protein>
<evidence type="ECO:0000256" key="2">
    <source>
        <dbReference type="ARBA" id="ARBA00023002"/>
    </source>
</evidence>
<dbReference type="InterPro" id="IPR013785">
    <property type="entry name" value="Aldolase_TIM"/>
</dbReference>
<dbReference type="CDD" id="cd02809">
    <property type="entry name" value="alpha_hydroxyacid_oxid_FMN"/>
    <property type="match status" value="1"/>
</dbReference>
<comment type="cofactor">
    <cofactor evidence="1">
        <name>FMN</name>
        <dbReference type="ChEBI" id="CHEBI:58210"/>
    </cofactor>
</comment>
<keyword evidence="6" id="KW-1185">Reference proteome</keyword>
<organism evidence="5 6">
    <name type="scientific">Armadillidium nasatum</name>
    <dbReference type="NCBI Taxonomy" id="96803"/>
    <lineage>
        <taxon>Eukaryota</taxon>
        <taxon>Metazoa</taxon>
        <taxon>Ecdysozoa</taxon>
        <taxon>Arthropoda</taxon>
        <taxon>Crustacea</taxon>
        <taxon>Multicrustacea</taxon>
        <taxon>Malacostraca</taxon>
        <taxon>Eumalacostraca</taxon>
        <taxon>Peracarida</taxon>
        <taxon>Isopoda</taxon>
        <taxon>Oniscidea</taxon>
        <taxon>Crinocheta</taxon>
        <taxon>Armadillidiidae</taxon>
        <taxon>Armadillidium</taxon>
    </lineage>
</organism>
<proteinExistence type="inferred from homology"/>
<dbReference type="GO" id="GO:0016491">
    <property type="term" value="F:oxidoreductase activity"/>
    <property type="evidence" value="ECO:0007669"/>
    <property type="project" value="UniProtKB-KW"/>
</dbReference>
<comment type="caution">
    <text evidence="5">The sequence shown here is derived from an EMBL/GenBank/DDBJ whole genome shotgun (WGS) entry which is preliminary data.</text>
</comment>
<dbReference type="Proteomes" id="UP000326759">
    <property type="component" value="Unassembled WGS sequence"/>
</dbReference>
<dbReference type="PANTHER" id="PTHR10578:SF149">
    <property type="entry name" value="2-HYDROXYACID OXIDASE 2"/>
    <property type="match status" value="1"/>
</dbReference>
<dbReference type="InterPro" id="IPR012133">
    <property type="entry name" value="Alpha-hydoxy_acid_DH_FMN"/>
</dbReference>
<evidence type="ECO:0000313" key="6">
    <source>
        <dbReference type="Proteomes" id="UP000326759"/>
    </source>
</evidence>
<feature type="domain" description="FMN hydroxy acid dehydrogenase" evidence="4">
    <location>
        <begin position="1"/>
        <end position="243"/>
    </location>
</feature>
<evidence type="ECO:0000256" key="3">
    <source>
        <dbReference type="ARBA" id="ARBA00024042"/>
    </source>
</evidence>
<dbReference type="SUPFAM" id="SSF51395">
    <property type="entry name" value="FMN-linked oxidoreductases"/>
    <property type="match status" value="1"/>
</dbReference>
<dbReference type="PROSITE" id="PS51349">
    <property type="entry name" value="FMN_HYDROXY_ACID_DH_2"/>
    <property type="match status" value="1"/>
</dbReference>
<sequence>MQGMCHPDGESGAARATTDLETVSKENVLKFFQLYVYSDKNLTTQLVRRAEKAGYKALVVTIDLPAIGIRYNDHRNKFTLPSHLRMANFDEIEFPEEVTKSKGGFLEYLASYFSSSLTWEDIEWLKSITTLPIVLKGILTAEDAIKGLEMEALPEIVDAVGHACEIYVDGGVRTGADIFKALALGANMVFVGRPMVWGLTCGGYDGAYKVLQILEHELKNTMCLSGCPTVKSITRDRVVRKMFSKL</sequence>
<dbReference type="Pfam" id="PF01070">
    <property type="entry name" value="FMN_dh"/>
    <property type="match status" value="1"/>
</dbReference>
<dbReference type="OrthoDB" id="25826at2759"/>
<dbReference type="InterPro" id="IPR037396">
    <property type="entry name" value="FMN_HAD"/>
</dbReference>
<accession>A0A5N5SJ14</accession>
<evidence type="ECO:0000313" key="5">
    <source>
        <dbReference type="EMBL" id="KAB7493822.1"/>
    </source>
</evidence>
<dbReference type="InterPro" id="IPR000262">
    <property type="entry name" value="FMN-dep_DH"/>
</dbReference>
<evidence type="ECO:0000259" key="4">
    <source>
        <dbReference type="PROSITE" id="PS51349"/>
    </source>
</evidence>
<dbReference type="Gene3D" id="3.20.20.70">
    <property type="entry name" value="Aldolase class I"/>
    <property type="match status" value="2"/>
</dbReference>
<comment type="similarity">
    <text evidence="3">Belongs to the FMN-dependent alpha-hydroxy acid dehydrogenase family.</text>
</comment>
<keyword evidence="2" id="KW-0560">Oxidoreductase</keyword>
<evidence type="ECO:0000256" key="1">
    <source>
        <dbReference type="ARBA" id="ARBA00001917"/>
    </source>
</evidence>
<dbReference type="GO" id="GO:0010181">
    <property type="term" value="F:FMN binding"/>
    <property type="evidence" value="ECO:0007669"/>
    <property type="project" value="InterPro"/>
</dbReference>
<gene>
    <name evidence="5" type="primary">HAO1</name>
    <name evidence="5" type="ORF">Anas_06411</name>
</gene>
<reference evidence="5 6" key="1">
    <citation type="journal article" date="2019" name="PLoS Biol.">
        <title>Sex chromosomes control vertical transmission of feminizing Wolbachia symbionts in an isopod.</title>
        <authorList>
            <person name="Becking T."/>
            <person name="Chebbi M.A."/>
            <person name="Giraud I."/>
            <person name="Moumen B."/>
            <person name="Laverre T."/>
            <person name="Caubet Y."/>
            <person name="Peccoud J."/>
            <person name="Gilbert C."/>
            <person name="Cordaux R."/>
        </authorList>
    </citation>
    <scope>NUCLEOTIDE SEQUENCE [LARGE SCALE GENOMIC DNA]</scope>
    <source>
        <strain evidence="5">ANa2</strain>
        <tissue evidence="5">Whole body excluding digestive tract and cuticle</tissue>
    </source>
</reference>
<dbReference type="AlphaFoldDB" id="A0A5N5SJ14"/>